<dbReference type="InterPro" id="IPR020845">
    <property type="entry name" value="AMP-binding_CS"/>
</dbReference>
<keyword evidence="3" id="KW-1185">Reference proteome</keyword>
<feature type="domain" description="AMP-dependent synthetase/ligase" evidence="1">
    <location>
        <begin position="2"/>
        <end position="186"/>
    </location>
</feature>
<feature type="non-terminal residue" evidence="2">
    <location>
        <position position="1"/>
    </location>
</feature>
<dbReference type="RefSeq" id="WP_395514189.1">
    <property type="nucleotide sequence ID" value="NZ_JBBDHD010000318.1"/>
</dbReference>
<reference evidence="2 3" key="1">
    <citation type="submission" date="2024-03" db="EMBL/GenBank/DDBJ databases">
        <title>Whole genome sequencing of Streptomyces racemochromogenes, to identify antimicrobial biosynthetic gene clusters.</title>
        <authorList>
            <person name="Suryawanshi P."/>
            <person name="Krishnaraj P.U."/>
            <person name="Arun Y.P."/>
            <person name="Suryawanshi M.P."/>
            <person name="Rakshit O."/>
        </authorList>
    </citation>
    <scope>NUCLEOTIDE SEQUENCE [LARGE SCALE GENOMIC DNA]</scope>
    <source>
        <strain evidence="2 3">AUDT626</strain>
    </source>
</reference>
<dbReference type="PROSITE" id="PS00455">
    <property type="entry name" value="AMP_BINDING"/>
    <property type="match status" value="1"/>
</dbReference>
<dbReference type="Gene3D" id="3.40.50.980">
    <property type="match status" value="2"/>
</dbReference>
<dbReference type="Pfam" id="PF00501">
    <property type="entry name" value="AMP-binding"/>
    <property type="match status" value="1"/>
</dbReference>
<evidence type="ECO:0000259" key="1">
    <source>
        <dbReference type="Pfam" id="PF00501"/>
    </source>
</evidence>
<dbReference type="EMBL" id="JBBDHD010000318">
    <property type="protein sequence ID" value="MFH7600654.1"/>
    <property type="molecule type" value="Genomic_DNA"/>
</dbReference>
<dbReference type="PANTHER" id="PTHR45527:SF1">
    <property type="entry name" value="FATTY ACID SYNTHASE"/>
    <property type="match status" value="1"/>
</dbReference>
<protein>
    <submittedName>
        <fullName evidence="2">AMP-binding protein</fullName>
    </submittedName>
</protein>
<feature type="non-terminal residue" evidence="2">
    <location>
        <position position="188"/>
    </location>
</feature>
<dbReference type="Proteomes" id="UP001610631">
    <property type="component" value="Unassembled WGS sequence"/>
</dbReference>
<dbReference type="InterPro" id="IPR020459">
    <property type="entry name" value="AMP-binding"/>
</dbReference>
<comment type="caution">
    <text evidence="2">The sequence shown here is derived from an EMBL/GenBank/DDBJ whole genome shotgun (WGS) entry which is preliminary data.</text>
</comment>
<evidence type="ECO:0000313" key="3">
    <source>
        <dbReference type="Proteomes" id="UP001610631"/>
    </source>
</evidence>
<name>A0ABW7PQF4_9ACTN</name>
<proteinExistence type="predicted"/>
<evidence type="ECO:0000313" key="2">
    <source>
        <dbReference type="EMBL" id="MFH7600654.1"/>
    </source>
</evidence>
<organism evidence="2 3">
    <name type="scientific">Streptomyces racemochromogenes</name>
    <dbReference type="NCBI Taxonomy" id="67353"/>
    <lineage>
        <taxon>Bacteria</taxon>
        <taxon>Bacillati</taxon>
        <taxon>Actinomycetota</taxon>
        <taxon>Actinomycetes</taxon>
        <taxon>Kitasatosporales</taxon>
        <taxon>Streptomycetaceae</taxon>
        <taxon>Streptomyces</taxon>
    </lineage>
</organism>
<dbReference type="PANTHER" id="PTHR45527">
    <property type="entry name" value="NONRIBOSOMAL PEPTIDE SYNTHETASE"/>
    <property type="match status" value="1"/>
</dbReference>
<dbReference type="InterPro" id="IPR000873">
    <property type="entry name" value="AMP-dep_synth/lig_dom"/>
</dbReference>
<accession>A0ABW7PQF4</accession>
<sequence length="188" mass="19540">AHPDDRIAFVLDDIKPVAAVTTRSTAGRVPAGIPQLTLDAAGTQADLRATSAADVTDAERTAPLTPSHPAYVIFTSGSTGRPKGVVVEHRSLNAYLAWARDAYDSVAGRALVHSPVSFDLTVTGLFAPLTAGGTVQLVELDGRTGDAAPHRQPDFVKATPSHLPLLIELDGGFSPARQLVLGGESLMG</sequence>
<gene>
    <name evidence="2" type="ORF">WDV06_37020</name>
</gene>
<dbReference type="SUPFAM" id="SSF56801">
    <property type="entry name" value="Acetyl-CoA synthetase-like"/>
    <property type="match status" value="1"/>
</dbReference>
<dbReference type="PRINTS" id="PR00154">
    <property type="entry name" value="AMPBINDING"/>
</dbReference>